<reference evidence="8" key="1">
    <citation type="submission" date="2025-08" db="UniProtKB">
        <authorList>
            <consortium name="RefSeq"/>
        </authorList>
    </citation>
    <scope>IDENTIFICATION</scope>
    <source>
        <tissue evidence="8">Whole body</tissue>
    </source>
</reference>
<dbReference type="PANTHER" id="PTHR13285">
    <property type="entry name" value="ACYLTRANSFERASE"/>
    <property type="match status" value="1"/>
</dbReference>
<feature type="transmembrane region" description="Helical" evidence="6">
    <location>
        <begin position="96"/>
        <end position="116"/>
    </location>
</feature>
<evidence type="ECO:0000313" key="8">
    <source>
        <dbReference type="RefSeq" id="XP_017876476.1"/>
    </source>
</evidence>
<feature type="transmembrane region" description="Helical" evidence="6">
    <location>
        <begin position="261"/>
        <end position="280"/>
    </location>
</feature>
<feature type="transmembrane region" description="Helical" evidence="6">
    <location>
        <begin position="375"/>
        <end position="393"/>
    </location>
</feature>
<feature type="transmembrane region" description="Helical" evidence="6">
    <location>
        <begin position="399"/>
        <end position="419"/>
    </location>
</feature>
<dbReference type="GeneID" id="108622878"/>
<dbReference type="Proteomes" id="UP000694925">
    <property type="component" value="Unplaced"/>
</dbReference>
<comment type="similarity">
    <text evidence="5">Belongs to the membrane-bound acyltransferase family. HHAT subfamily.</text>
</comment>
<dbReference type="GO" id="GO:0005783">
    <property type="term" value="C:endoplasmic reticulum"/>
    <property type="evidence" value="ECO:0007669"/>
    <property type="project" value="TreeGrafter"/>
</dbReference>
<comment type="subcellular location">
    <subcellularLocation>
        <location evidence="1">Membrane</location>
        <topology evidence="1">Multi-pass membrane protein</topology>
    </subcellularLocation>
</comment>
<feature type="transmembrane region" description="Helical" evidence="6">
    <location>
        <begin position="440"/>
        <end position="459"/>
    </location>
</feature>
<feature type="transmembrane region" description="Helical" evidence="6">
    <location>
        <begin position="71"/>
        <end position="89"/>
    </location>
</feature>
<dbReference type="InterPro" id="IPR004299">
    <property type="entry name" value="MBOAT_fam"/>
</dbReference>
<dbReference type="AlphaFoldDB" id="A0AAJ7ITX7"/>
<evidence type="ECO:0000256" key="3">
    <source>
        <dbReference type="ARBA" id="ARBA00022989"/>
    </source>
</evidence>
<evidence type="ECO:0000256" key="6">
    <source>
        <dbReference type="SAM" id="Phobius"/>
    </source>
</evidence>
<keyword evidence="2 6" id="KW-0812">Transmembrane</keyword>
<name>A0AAJ7ITX7_9HYME</name>
<protein>
    <submittedName>
        <fullName evidence="8">Protein-cysteine N-palmitoyltransferase HHAT isoform X1</fullName>
    </submittedName>
</protein>
<feature type="transmembrane region" description="Helical" evidence="6">
    <location>
        <begin position="17"/>
        <end position="37"/>
    </location>
</feature>
<feature type="transmembrane region" description="Helical" evidence="6">
    <location>
        <begin position="122"/>
        <end position="139"/>
    </location>
</feature>
<accession>A0AAJ7ITX7</accession>
<feature type="transmembrane region" description="Helical" evidence="6">
    <location>
        <begin position="479"/>
        <end position="497"/>
    </location>
</feature>
<dbReference type="GO" id="GO:0016409">
    <property type="term" value="F:palmitoyltransferase activity"/>
    <property type="evidence" value="ECO:0007669"/>
    <property type="project" value="TreeGrafter"/>
</dbReference>
<keyword evidence="7" id="KW-1185">Reference proteome</keyword>
<evidence type="ECO:0000256" key="2">
    <source>
        <dbReference type="ARBA" id="ARBA00022692"/>
    </source>
</evidence>
<proteinExistence type="inferred from homology"/>
<keyword evidence="3 6" id="KW-1133">Transmembrane helix</keyword>
<feature type="transmembrane region" description="Helical" evidence="6">
    <location>
        <begin position="146"/>
        <end position="163"/>
    </location>
</feature>
<organism evidence="7 8">
    <name type="scientific">Ceratina calcarata</name>
    <dbReference type="NCBI Taxonomy" id="156304"/>
    <lineage>
        <taxon>Eukaryota</taxon>
        <taxon>Metazoa</taxon>
        <taxon>Ecdysozoa</taxon>
        <taxon>Arthropoda</taxon>
        <taxon>Hexapoda</taxon>
        <taxon>Insecta</taxon>
        <taxon>Pterygota</taxon>
        <taxon>Neoptera</taxon>
        <taxon>Endopterygota</taxon>
        <taxon>Hymenoptera</taxon>
        <taxon>Apocrita</taxon>
        <taxon>Aculeata</taxon>
        <taxon>Apoidea</taxon>
        <taxon>Anthophila</taxon>
        <taxon>Apidae</taxon>
        <taxon>Ceratina</taxon>
        <taxon>Zadontomerus</taxon>
    </lineage>
</organism>
<evidence type="ECO:0000256" key="4">
    <source>
        <dbReference type="ARBA" id="ARBA00023136"/>
    </source>
</evidence>
<evidence type="ECO:0000313" key="7">
    <source>
        <dbReference type="Proteomes" id="UP000694925"/>
    </source>
</evidence>
<gene>
    <name evidence="8" type="primary">LOC108622878</name>
</gene>
<dbReference type="KEGG" id="ccal:108622878"/>
<evidence type="ECO:0000256" key="5">
    <source>
        <dbReference type="ARBA" id="ARBA00038268"/>
    </source>
</evidence>
<feature type="transmembrane region" description="Helical" evidence="6">
    <location>
        <begin position="218"/>
        <end position="240"/>
    </location>
</feature>
<dbReference type="PANTHER" id="PTHR13285:SF18">
    <property type="entry name" value="PROTEIN-CYSTEINE N-PALMITOYLTRANSFERASE RASP"/>
    <property type="match status" value="1"/>
</dbReference>
<dbReference type="GO" id="GO:0016020">
    <property type="term" value="C:membrane"/>
    <property type="evidence" value="ECO:0007669"/>
    <property type="project" value="UniProtKB-SubCell"/>
</dbReference>
<sequence>MTSITNSSIKLPRYESFIYFSLWIGAVLYSVYNVYLINPYFNYYDDLYGDFAPGWSWIGRKRDISDQEWRMWIPLLIKLAPWIFLHHFISQTIKILINSMLVLCCWYIVVAITFSYFNIGTLGMLCILLQPCMLYILTYKRKRSSIWLVHVLCLFVIHFLKIPDGTFQNMFQFNDEEHYILMVTMCWIQLRSISCSLDNTKIYLENTPDDTYPFLRNLLYKLAYCLYLPTLSLGPLVLYHEFIASVNQVYDVLKLSNVRHLAFNLVRYIFWIFFTNFFLHFMYFNAVQYHPELVRSLNPWALYGLGYCLGQFFLIKYVVVYGLNHTLCAIDCVKAPPQPKCVARIHLYSDMWKYFDQGLYKFLVRYIYVPLLKSNFNKLIASFLCFTFVFIWHGMQTNIFIWAFMNFIGLNVESSIKSAERSKSYLNVHKRYMSKTNIRRLNCILTSPLLAVSVISNFYFFAGEEIGHIYIYEILHDTWYTTFILLFFLYCCCQVSIDIKSWELKRYSNLKQ</sequence>
<dbReference type="InterPro" id="IPR051085">
    <property type="entry name" value="MB_O-acyltransferase"/>
</dbReference>
<keyword evidence="4 6" id="KW-0472">Membrane</keyword>
<feature type="transmembrane region" description="Helical" evidence="6">
    <location>
        <begin position="300"/>
        <end position="319"/>
    </location>
</feature>
<dbReference type="RefSeq" id="XP_017876476.1">
    <property type="nucleotide sequence ID" value="XM_018020987.2"/>
</dbReference>
<dbReference type="Pfam" id="PF03062">
    <property type="entry name" value="MBOAT"/>
    <property type="match status" value="1"/>
</dbReference>
<evidence type="ECO:0000256" key="1">
    <source>
        <dbReference type="ARBA" id="ARBA00004141"/>
    </source>
</evidence>
<dbReference type="CTD" id="44098"/>